<dbReference type="EMBL" id="FCON02000278">
    <property type="protein sequence ID" value="SAL87292.1"/>
    <property type="molecule type" value="Genomic_DNA"/>
</dbReference>
<gene>
    <name evidence="2" type="ORF">AWB68_08351</name>
</gene>
<evidence type="ECO:0000313" key="2">
    <source>
        <dbReference type="EMBL" id="SAL87292.1"/>
    </source>
</evidence>
<dbReference type="AlphaFoldDB" id="A0A158L1R7"/>
<keyword evidence="3" id="KW-1185">Reference proteome</keyword>
<evidence type="ECO:0000256" key="1">
    <source>
        <dbReference type="SAM" id="MobiDB-lite"/>
    </source>
</evidence>
<sequence>MRLGRRSRSVPPPPGCRSDNSHRHLWPDHTRPVRAAVARHVPGHASVSYPSERTRQRIGKAPTLRRPRERLISWQPSCKCQGAGFGARSGTRQSKSGQLIFDFDTTGYGPRVIAASGPWHNFDGGPARRPRRPQRSPFYSAVLRPTHSLAALRWSVLSVRLAQLRRLSAVFGSRRVHVWPLTFAVLNLFRKSPEGEGVSRWSTVRRESDSHFPVL</sequence>
<name>A0A158L1R7_9BURK</name>
<reference evidence="2" key="1">
    <citation type="submission" date="2016-01" db="EMBL/GenBank/DDBJ databases">
        <authorList>
            <person name="Peeters C."/>
        </authorList>
    </citation>
    <scope>NUCLEOTIDE SEQUENCE [LARGE SCALE GENOMIC DNA]</scope>
    <source>
        <strain evidence="2">LMG 22940</strain>
    </source>
</reference>
<feature type="region of interest" description="Disordered" evidence="1">
    <location>
        <begin position="1"/>
        <end position="27"/>
    </location>
</feature>
<protein>
    <submittedName>
        <fullName evidence="2">Uncharacterized protein</fullName>
    </submittedName>
</protein>
<comment type="caution">
    <text evidence="2">The sequence shown here is derived from an EMBL/GenBank/DDBJ whole genome shotgun (WGS) entry which is preliminary data.</text>
</comment>
<proteinExistence type="predicted"/>
<organism evidence="2 3">
    <name type="scientific">Caballeronia choica</name>
    <dbReference type="NCBI Taxonomy" id="326476"/>
    <lineage>
        <taxon>Bacteria</taxon>
        <taxon>Pseudomonadati</taxon>
        <taxon>Pseudomonadota</taxon>
        <taxon>Betaproteobacteria</taxon>
        <taxon>Burkholderiales</taxon>
        <taxon>Burkholderiaceae</taxon>
        <taxon>Caballeronia</taxon>
    </lineage>
</organism>
<evidence type="ECO:0000313" key="3">
    <source>
        <dbReference type="Proteomes" id="UP000054770"/>
    </source>
</evidence>
<dbReference type="Proteomes" id="UP000054770">
    <property type="component" value="Unassembled WGS sequence"/>
</dbReference>
<accession>A0A158L1R7</accession>